<organism evidence="1 3">
    <name type="scientific">Nephila pilipes</name>
    <name type="common">Giant wood spider</name>
    <name type="synonym">Nephila maculata</name>
    <dbReference type="NCBI Taxonomy" id="299642"/>
    <lineage>
        <taxon>Eukaryota</taxon>
        <taxon>Metazoa</taxon>
        <taxon>Ecdysozoa</taxon>
        <taxon>Arthropoda</taxon>
        <taxon>Chelicerata</taxon>
        <taxon>Arachnida</taxon>
        <taxon>Araneae</taxon>
        <taxon>Araneomorphae</taxon>
        <taxon>Entelegynae</taxon>
        <taxon>Araneoidea</taxon>
        <taxon>Nephilidae</taxon>
        <taxon>Nephila</taxon>
    </lineage>
</organism>
<evidence type="ECO:0000313" key="1">
    <source>
        <dbReference type="EMBL" id="GFS52753.1"/>
    </source>
</evidence>
<proteinExistence type="predicted"/>
<reference evidence="1" key="1">
    <citation type="submission" date="2020-08" db="EMBL/GenBank/DDBJ databases">
        <title>Multicomponent nature underlies the extraordinary mechanical properties of spider dragline silk.</title>
        <authorList>
            <person name="Kono N."/>
            <person name="Nakamura H."/>
            <person name="Mori M."/>
            <person name="Yoshida Y."/>
            <person name="Ohtoshi R."/>
            <person name="Malay A.D."/>
            <person name="Moran D.A.P."/>
            <person name="Tomita M."/>
            <person name="Numata K."/>
            <person name="Arakawa K."/>
        </authorList>
    </citation>
    <scope>NUCLEOTIDE SEQUENCE</scope>
</reference>
<dbReference type="AlphaFoldDB" id="A0A8X6MHP3"/>
<keyword evidence="3" id="KW-1185">Reference proteome</keyword>
<dbReference type="EMBL" id="BMAW01092027">
    <property type="protein sequence ID" value="GFS52753.1"/>
    <property type="molecule type" value="Genomic_DNA"/>
</dbReference>
<dbReference type="EMBL" id="BMAW01126256">
    <property type="protein sequence ID" value="GFU15950.1"/>
    <property type="molecule type" value="Genomic_DNA"/>
</dbReference>
<dbReference type="Proteomes" id="UP000887013">
    <property type="component" value="Unassembled WGS sequence"/>
</dbReference>
<accession>A0A8X6MHP3</accession>
<evidence type="ECO:0000313" key="2">
    <source>
        <dbReference type="EMBL" id="GFU15950.1"/>
    </source>
</evidence>
<gene>
    <name evidence="1" type="ORF">NPIL_106521</name>
    <name evidence="2" type="ORF">NPIL_496111</name>
</gene>
<sequence>MVGDVNSLEPKRAFWGRDLSIALTGVDLERHKDKQNVCVRTSSYSK</sequence>
<evidence type="ECO:0000313" key="3">
    <source>
        <dbReference type="Proteomes" id="UP000887013"/>
    </source>
</evidence>
<comment type="caution">
    <text evidence="1">The sequence shown here is derived from an EMBL/GenBank/DDBJ whole genome shotgun (WGS) entry which is preliminary data.</text>
</comment>
<name>A0A8X6MHP3_NEPPI</name>
<feature type="non-terminal residue" evidence="1">
    <location>
        <position position="46"/>
    </location>
</feature>
<protein>
    <submittedName>
        <fullName evidence="1">Uncharacterized protein</fullName>
    </submittedName>
</protein>